<keyword evidence="3" id="KW-1185">Reference proteome</keyword>
<evidence type="ECO:0000256" key="1">
    <source>
        <dbReference type="SAM" id="Phobius"/>
    </source>
</evidence>
<accession>A0ABU2JFK9</accession>
<evidence type="ECO:0000313" key="2">
    <source>
        <dbReference type="EMBL" id="MDT0263777.1"/>
    </source>
</evidence>
<keyword evidence="1" id="KW-1133">Transmembrane helix</keyword>
<keyword evidence="1" id="KW-0812">Transmembrane</keyword>
<comment type="caution">
    <text evidence="2">The sequence shown here is derived from an EMBL/GenBank/DDBJ whole genome shotgun (WGS) entry which is preliminary data.</text>
</comment>
<feature type="transmembrane region" description="Helical" evidence="1">
    <location>
        <begin position="38"/>
        <end position="55"/>
    </location>
</feature>
<gene>
    <name evidence="2" type="ORF">RM423_20590</name>
</gene>
<evidence type="ECO:0000313" key="3">
    <source>
        <dbReference type="Proteomes" id="UP001183176"/>
    </source>
</evidence>
<keyword evidence="1" id="KW-0472">Membrane</keyword>
<reference evidence="3" key="1">
    <citation type="submission" date="2023-07" db="EMBL/GenBank/DDBJ databases">
        <title>30 novel species of actinomycetes from the DSMZ collection.</title>
        <authorList>
            <person name="Nouioui I."/>
        </authorList>
    </citation>
    <scope>NUCLEOTIDE SEQUENCE [LARGE SCALE GENOMIC DNA]</scope>
    <source>
        <strain evidence="3">DSM 44399</strain>
    </source>
</reference>
<dbReference type="EMBL" id="JAVREH010000051">
    <property type="protein sequence ID" value="MDT0263777.1"/>
    <property type="molecule type" value="Genomic_DNA"/>
</dbReference>
<organism evidence="2 3">
    <name type="scientific">Jatrophihabitans lederbergiae</name>
    <dbReference type="NCBI Taxonomy" id="3075547"/>
    <lineage>
        <taxon>Bacteria</taxon>
        <taxon>Bacillati</taxon>
        <taxon>Actinomycetota</taxon>
        <taxon>Actinomycetes</taxon>
        <taxon>Jatrophihabitantales</taxon>
        <taxon>Jatrophihabitantaceae</taxon>
        <taxon>Jatrophihabitans</taxon>
    </lineage>
</organism>
<protein>
    <submittedName>
        <fullName evidence="2">Uncharacterized protein</fullName>
    </submittedName>
</protein>
<proteinExistence type="predicted"/>
<dbReference type="RefSeq" id="WP_311424920.1">
    <property type="nucleotide sequence ID" value="NZ_JAVREH010000051.1"/>
</dbReference>
<sequence>MLALLAVLLTHIRANITQLRTEIRDNPDAGYSTETVVVTALLVALALAVIGDIIYNKVLNKANGISL</sequence>
<name>A0ABU2JFK9_9ACTN</name>
<dbReference type="Proteomes" id="UP001183176">
    <property type="component" value="Unassembled WGS sequence"/>
</dbReference>